<feature type="chain" id="PRO_5021757861" description="Secreted protein" evidence="1">
    <location>
        <begin position="25"/>
        <end position="142"/>
    </location>
</feature>
<dbReference type="AlphaFoldDB" id="A0A517T5H2"/>
<keyword evidence="3" id="KW-1185">Reference proteome</keyword>
<name>A0A517T5H2_9PLAN</name>
<evidence type="ECO:0008006" key="4">
    <source>
        <dbReference type="Google" id="ProtNLM"/>
    </source>
</evidence>
<dbReference type="RefSeq" id="WP_145260079.1">
    <property type="nucleotide sequence ID" value="NZ_CP036316.1"/>
</dbReference>
<feature type="signal peptide" evidence="1">
    <location>
        <begin position="1"/>
        <end position="24"/>
    </location>
</feature>
<dbReference type="OrthoDB" id="9846609at2"/>
<evidence type="ECO:0000313" key="3">
    <source>
        <dbReference type="Proteomes" id="UP000319976"/>
    </source>
</evidence>
<organism evidence="2 3">
    <name type="scientific">Calycomorphotria hydatis</name>
    <dbReference type="NCBI Taxonomy" id="2528027"/>
    <lineage>
        <taxon>Bacteria</taxon>
        <taxon>Pseudomonadati</taxon>
        <taxon>Planctomycetota</taxon>
        <taxon>Planctomycetia</taxon>
        <taxon>Planctomycetales</taxon>
        <taxon>Planctomycetaceae</taxon>
        <taxon>Calycomorphotria</taxon>
    </lineage>
</organism>
<evidence type="ECO:0000313" key="2">
    <source>
        <dbReference type="EMBL" id="QDT63620.1"/>
    </source>
</evidence>
<sequence precursor="true">MMLRFFKLITLVAITVAGISSANAGVPWLSPEPGPVPETFAGNPPILPKPEYYQQGHQMHGVTGWYHQRPMVYQAGIHHGYLYHMNWPKPDKHKYFPSEPRFPGPSYTFERWAPTQSFYLPHQLGQSPQAYGVAPSPYGFAE</sequence>
<dbReference type="KEGG" id="chya:V22_08440"/>
<proteinExistence type="predicted"/>
<reference evidence="2 3" key="1">
    <citation type="submission" date="2019-02" db="EMBL/GenBank/DDBJ databases">
        <title>Deep-cultivation of Planctomycetes and their phenomic and genomic characterization uncovers novel biology.</title>
        <authorList>
            <person name="Wiegand S."/>
            <person name="Jogler M."/>
            <person name="Boedeker C."/>
            <person name="Pinto D."/>
            <person name="Vollmers J."/>
            <person name="Rivas-Marin E."/>
            <person name="Kohn T."/>
            <person name="Peeters S.H."/>
            <person name="Heuer A."/>
            <person name="Rast P."/>
            <person name="Oberbeckmann S."/>
            <person name="Bunk B."/>
            <person name="Jeske O."/>
            <person name="Meyerdierks A."/>
            <person name="Storesund J.E."/>
            <person name="Kallscheuer N."/>
            <person name="Luecker S."/>
            <person name="Lage O.M."/>
            <person name="Pohl T."/>
            <person name="Merkel B.J."/>
            <person name="Hornburger P."/>
            <person name="Mueller R.-W."/>
            <person name="Bruemmer F."/>
            <person name="Labrenz M."/>
            <person name="Spormann A.M."/>
            <person name="Op den Camp H."/>
            <person name="Overmann J."/>
            <person name="Amann R."/>
            <person name="Jetten M.S.M."/>
            <person name="Mascher T."/>
            <person name="Medema M.H."/>
            <person name="Devos D.P."/>
            <person name="Kaster A.-K."/>
            <person name="Ovreas L."/>
            <person name="Rohde M."/>
            <person name="Galperin M.Y."/>
            <person name="Jogler C."/>
        </authorList>
    </citation>
    <scope>NUCLEOTIDE SEQUENCE [LARGE SCALE GENOMIC DNA]</scope>
    <source>
        <strain evidence="2 3">V22</strain>
    </source>
</reference>
<accession>A0A517T5H2</accession>
<protein>
    <recommendedName>
        <fullName evidence="4">Secreted protein</fullName>
    </recommendedName>
</protein>
<keyword evidence="1" id="KW-0732">Signal</keyword>
<dbReference type="EMBL" id="CP036316">
    <property type="protein sequence ID" value="QDT63620.1"/>
    <property type="molecule type" value="Genomic_DNA"/>
</dbReference>
<evidence type="ECO:0000256" key="1">
    <source>
        <dbReference type="SAM" id="SignalP"/>
    </source>
</evidence>
<dbReference type="Proteomes" id="UP000319976">
    <property type="component" value="Chromosome"/>
</dbReference>
<gene>
    <name evidence="2" type="ORF">V22_08440</name>
</gene>